<protein>
    <submittedName>
        <fullName evidence="5">ABC transporter ATP-binding protein</fullName>
    </submittedName>
</protein>
<evidence type="ECO:0000256" key="3">
    <source>
        <dbReference type="ARBA" id="ARBA00022840"/>
    </source>
</evidence>
<feature type="domain" description="ABC transporter" evidence="4">
    <location>
        <begin position="2"/>
        <end position="233"/>
    </location>
</feature>
<dbReference type="AlphaFoldDB" id="A0A5C4XHX9"/>
<dbReference type="RefSeq" id="WP_139677010.1">
    <property type="nucleotide sequence ID" value="NZ_VDMN01000003.1"/>
</dbReference>
<comment type="similarity">
    <text evidence="1">Belongs to the ABC transporter superfamily.</text>
</comment>
<dbReference type="InterPro" id="IPR027417">
    <property type="entry name" value="P-loop_NTPase"/>
</dbReference>
<gene>
    <name evidence="5" type="ORF">FHP24_14810</name>
</gene>
<reference evidence="5 6" key="1">
    <citation type="submission" date="2019-06" db="EMBL/GenBank/DDBJ databases">
        <title>The draft genome of Rhizobium smilacinae PTYR-5.</title>
        <authorList>
            <person name="Liu L."/>
            <person name="Li L."/>
            <person name="Zhang X."/>
        </authorList>
    </citation>
    <scope>NUCLEOTIDE SEQUENCE [LARGE SCALE GENOMIC DNA]</scope>
    <source>
        <strain evidence="5 6">PTYR-5</strain>
    </source>
</reference>
<keyword evidence="6" id="KW-1185">Reference proteome</keyword>
<sequence length="252" mass="26843">MLSVEKLSAGYGKKSVLTDIDIAGMPAGTITAFLGQNGAGKSTLLRSLAGLHRALGTLHLNGADITSHSPAQRARAITYMPQSLPQRVALTVLEATIGALRASSRDPDAVKRSLAVLERLGISNLAMAQLDSLSGGQRQLASLAQALVRKPRVLLLDEPTSALDVAHQIRVMRTIREITEEQGIIAIAVLHDLGLACRWCDRLVLLSGGRVVSDGEPDTALTPDVLNQVYGVTGRIERCSRGYIQVLIDEVA</sequence>
<evidence type="ECO:0000259" key="4">
    <source>
        <dbReference type="PROSITE" id="PS50893"/>
    </source>
</evidence>
<dbReference type="Pfam" id="PF00005">
    <property type="entry name" value="ABC_tran"/>
    <property type="match status" value="1"/>
</dbReference>
<dbReference type="Proteomes" id="UP000311605">
    <property type="component" value="Unassembled WGS sequence"/>
</dbReference>
<dbReference type="InterPro" id="IPR003439">
    <property type="entry name" value="ABC_transporter-like_ATP-bd"/>
</dbReference>
<dbReference type="SMART" id="SM00382">
    <property type="entry name" value="AAA"/>
    <property type="match status" value="1"/>
</dbReference>
<dbReference type="PROSITE" id="PS50893">
    <property type="entry name" value="ABC_TRANSPORTER_2"/>
    <property type="match status" value="1"/>
</dbReference>
<dbReference type="EMBL" id="VDMN01000003">
    <property type="protein sequence ID" value="TNM62511.1"/>
    <property type="molecule type" value="Genomic_DNA"/>
</dbReference>
<dbReference type="PROSITE" id="PS00211">
    <property type="entry name" value="ABC_TRANSPORTER_1"/>
    <property type="match status" value="1"/>
</dbReference>
<accession>A0A5C4XHX9</accession>
<dbReference type="GO" id="GO:0005524">
    <property type="term" value="F:ATP binding"/>
    <property type="evidence" value="ECO:0007669"/>
    <property type="project" value="UniProtKB-KW"/>
</dbReference>
<comment type="caution">
    <text evidence="5">The sequence shown here is derived from an EMBL/GenBank/DDBJ whole genome shotgun (WGS) entry which is preliminary data.</text>
</comment>
<dbReference type="SUPFAM" id="SSF52540">
    <property type="entry name" value="P-loop containing nucleoside triphosphate hydrolases"/>
    <property type="match status" value="1"/>
</dbReference>
<dbReference type="InterPro" id="IPR017871">
    <property type="entry name" value="ABC_transporter-like_CS"/>
</dbReference>
<dbReference type="PANTHER" id="PTHR42794">
    <property type="entry name" value="HEMIN IMPORT ATP-BINDING PROTEIN HMUV"/>
    <property type="match status" value="1"/>
</dbReference>
<proteinExistence type="inferred from homology"/>
<dbReference type="OrthoDB" id="9810077at2"/>
<name>A0A5C4XHX9_9HYPH</name>
<evidence type="ECO:0000313" key="5">
    <source>
        <dbReference type="EMBL" id="TNM62511.1"/>
    </source>
</evidence>
<evidence type="ECO:0000256" key="2">
    <source>
        <dbReference type="ARBA" id="ARBA00022741"/>
    </source>
</evidence>
<dbReference type="GO" id="GO:0016887">
    <property type="term" value="F:ATP hydrolysis activity"/>
    <property type="evidence" value="ECO:0007669"/>
    <property type="project" value="InterPro"/>
</dbReference>
<evidence type="ECO:0000256" key="1">
    <source>
        <dbReference type="ARBA" id="ARBA00005417"/>
    </source>
</evidence>
<keyword evidence="2" id="KW-0547">Nucleotide-binding</keyword>
<dbReference type="CDD" id="cd03214">
    <property type="entry name" value="ABC_Iron-Siderophores_B12_Hemin"/>
    <property type="match status" value="1"/>
</dbReference>
<dbReference type="Gene3D" id="3.40.50.300">
    <property type="entry name" value="P-loop containing nucleotide triphosphate hydrolases"/>
    <property type="match status" value="1"/>
</dbReference>
<evidence type="ECO:0000313" key="6">
    <source>
        <dbReference type="Proteomes" id="UP000311605"/>
    </source>
</evidence>
<dbReference type="PANTHER" id="PTHR42794:SF2">
    <property type="entry name" value="ABC TRANSPORTER ATP-BINDING PROTEIN"/>
    <property type="match status" value="1"/>
</dbReference>
<organism evidence="5 6">
    <name type="scientific">Aliirhizobium smilacinae</name>
    <dbReference type="NCBI Taxonomy" id="1395944"/>
    <lineage>
        <taxon>Bacteria</taxon>
        <taxon>Pseudomonadati</taxon>
        <taxon>Pseudomonadota</taxon>
        <taxon>Alphaproteobacteria</taxon>
        <taxon>Hyphomicrobiales</taxon>
        <taxon>Rhizobiaceae</taxon>
        <taxon>Aliirhizobium</taxon>
    </lineage>
</organism>
<keyword evidence="3 5" id="KW-0067">ATP-binding</keyword>
<dbReference type="InterPro" id="IPR003593">
    <property type="entry name" value="AAA+_ATPase"/>
</dbReference>